<dbReference type="SUPFAM" id="SSF49899">
    <property type="entry name" value="Concanavalin A-like lectins/glucanases"/>
    <property type="match status" value="1"/>
</dbReference>
<dbReference type="GO" id="GO:0005576">
    <property type="term" value="C:extracellular region"/>
    <property type="evidence" value="ECO:0007669"/>
    <property type="project" value="UniProtKB-SubCell"/>
</dbReference>
<dbReference type="GO" id="GO:0046872">
    <property type="term" value="F:metal ion binding"/>
    <property type="evidence" value="ECO:0007669"/>
    <property type="project" value="UniProtKB-KW"/>
</dbReference>
<name>A0AAW0PTR3_9GOBI</name>
<evidence type="ECO:0000256" key="7">
    <source>
        <dbReference type="ARBA" id="ARBA00038102"/>
    </source>
</evidence>
<dbReference type="Gene3D" id="2.60.120.200">
    <property type="match status" value="1"/>
</dbReference>
<comment type="similarity">
    <text evidence="7 9">Belongs to the pentraxin family.</text>
</comment>
<comment type="cofactor">
    <cofactor evidence="9">
        <name>Ca(2+)</name>
        <dbReference type="ChEBI" id="CHEBI:29108"/>
    </cofactor>
    <text evidence="9">Binds 2 calcium ions per subunit.</text>
</comment>
<comment type="subunit">
    <text evidence="9">Homopentamer. Pentaxin (or pentraxin) have a discoid arrangement of 5 non-covalently bound subunits.</text>
</comment>
<dbReference type="Pfam" id="PF00354">
    <property type="entry name" value="Pentaxin"/>
    <property type="match status" value="1"/>
</dbReference>
<sequence length="221" mass="25364">MKLLICFVVLLSVAATTLCRDMSREMFTFPQQTNTAHVKMSPSRTTFRALTVCHRSFTDLTRDHGLFSLSTPKGHNSFLTFWNAKNKQMEIYILQGAVPFPSLDYAPNKWHSICATFDSRSGVAQLWFDGKPLVRKYIKNTPIIGRPIITLGQEQDTYGGGFDVNQSFVGMMTDVHMWSYVLSPHQIRRYMRRHRHTPGNVVNWDALSFTTSGRVLIERKQ</sequence>
<comment type="caution">
    <text evidence="8">Lacks conserved residue(s) required for the propagation of feature annotation.</text>
</comment>
<evidence type="ECO:0000256" key="9">
    <source>
        <dbReference type="RuleBase" id="RU362112"/>
    </source>
</evidence>
<dbReference type="EMBL" id="JBBPFD010000005">
    <property type="protein sequence ID" value="KAK7925844.1"/>
    <property type="molecule type" value="Genomic_DNA"/>
</dbReference>
<evidence type="ECO:0000256" key="1">
    <source>
        <dbReference type="ARBA" id="ARBA00004613"/>
    </source>
</evidence>
<dbReference type="InterPro" id="IPR051005">
    <property type="entry name" value="Pentraxin_domain"/>
</dbReference>
<evidence type="ECO:0000259" key="10">
    <source>
        <dbReference type="PROSITE" id="PS51828"/>
    </source>
</evidence>
<dbReference type="InterPro" id="IPR001759">
    <property type="entry name" value="PTX_dom"/>
</dbReference>
<evidence type="ECO:0000256" key="6">
    <source>
        <dbReference type="ARBA" id="ARBA00023157"/>
    </source>
</evidence>
<protein>
    <recommendedName>
        <fullName evidence="9">Pentraxin family member</fullName>
    </recommendedName>
</protein>
<dbReference type="FunFam" id="2.60.120.200:FF:000070">
    <property type="entry name" value="Serum amyloid P-component"/>
    <property type="match status" value="1"/>
</dbReference>
<evidence type="ECO:0000256" key="2">
    <source>
        <dbReference type="ARBA" id="ARBA00022525"/>
    </source>
</evidence>
<dbReference type="PANTHER" id="PTHR45869:SF7">
    <property type="entry name" value="C-REACTIVE PROTEIN"/>
    <property type="match status" value="1"/>
</dbReference>
<proteinExistence type="inferred from homology"/>
<dbReference type="PROSITE" id="PS51828">
    <property type="entry name" value="PTX_2"/>
    <property type="match status" value="1"/>
</dbReference>
<dbReference type="PRINTS" id="PR00895">
    <property type="entry name" value="PENTAXIN"/>
</dbReference>
<comment type="caution">
    <text evidence="11">The sequence shown here is derived from an EMBL/GenBank/DDBJ whole genome shotgun (WGS) entry which is preliminary data.</text>
</comment>
<keyword evidence="4 9" id="KW-0732">Signal</keyword>
<dbReference type="InterPro" id="IPR013320">
    <property type="entry name" value="ConA-like_dom_sf"/>
</dbReference>
<evidence type="ECO:0000256" key="8">
    <source>
        <dbReference type="PROSITE-ProRule" id="PRU01172"/>
    </source>
</evidence>
<accession>A0AAW0PTR3</accession>
<keyword evidence="6" id="KW-1015">Disulfide bond</keyword>
<evidence type="ECO:0000256" key="4">
    <source>
        <dbReference type="ARBA" id="ARBA00022729"/>
    </source>
</evidence>
<feature type="signal peptide" evidence="9">
    <location>
        <begin position="1"/>
        <end position="19"/>
    </location>
</feature>
<organism evidence="11 12">
    <name type="scientific">Mugilogobius chulae</name>
    <name type="common">yellowstripe goby</name>
    <dbReference type="NCBI Taxonomy" id="88201"/>
    <lineage>
        <taxon>Eukaryota</taxon>
        <taxon>Metazoa</taxon>
        <taxon>Chordata</taxon>
        <taxon>Craniata</taxon>
        <taxon>Vertebrata</taxon>
        <taxon>Euteleostomi</taxon>
        <taxon>Actinopterygii</taxon>
        <taxon>Neopterygii</taxon>
        <taxon>Teleostei</taxon>
        <taxon>Neoteleostei</taxon>
        <taxon>Acanthomorphata</taxon>
        <taxon>Gobiaria</taxon>
        <taxon>Gobiiformes</taxon>
        <taxon>Gobioidei</taxon>
        <taxon>Gobiidae</taxon>
        <taxon>Gobionellinae</taxon>
        <taxon>Mugilogobius</taxon>
    </lineage>
</organism>
<keyword evidence="5 9" id="KW-0106">Calcium</keyword>
<evidence type="ECO:0000313" key="11">
    <source>
        <dbReference type="EMBL" id="KAK7925844.1"/>
    </source>
</evidence>
<gene>
    <name evidence="11" type="ORF">WMY93_008154</name>
</gene>
<evidence type="ECO:0000313" key="12">
    <source>
        <dbReference type="Proteomes" id="UP001460270"/>
    </source>
</evidence>
<comment type="subcellular location">
    <subcellularLocation>
        <location evidence="1 9">Secreted</location>
    </subcellularLocation>
</comment>
<dbReference type="AlphaFoldDB" id="A0AAW0PTR3"/>
<dbReference type="SMART" id="SM00159">
    <property type="entry name" value="PTX"/>
    <property type="match status" value="1"/>
</dbReference>
<evidence type="ECO:0000256" key="5">
    <source>
        <dbReference type="ARBA" id="ARBA00022837"/>
    </source>
</evidence>
<keyword evidence="3 9" id="KW-0479">Metal-binding</keyword>
<feature type="domain" description="Pentraxin (PTX)" evidence="10">
    <location>
        <begin position="23"/>
        <end position="221"/>
    </location>
</feature>
<reference evidence="12" key="1">
    <citation type="submission" date="2024-04" db="EMBL/GenBank/DDBJ databases">
        <title>Salinicola lusitanus LLJ914,a marine bacterium isolated from the Okinawa Trough.</title>
        <authorList>
            <person name="Li J."/>
        </authorList>
    </citation>
    <scope>NUCLEOTIDE SEQUENCE [LARGE SCALE GENOMIC DNA]</scope>
</reference>
<dbReference type="PANTHER" id="PTHR45869">
    <property type="entry name" value="C-REACTIVE PROTEIN-RELATED"/>
    <property type="match status" value="1"/>
</dbReference>
<keyword evidence="12" id="KW-1185">Reference proteome</keyword>
<evidence type="ECO:0000256" key="3">
    <source>
        <dbReference type="ARBA" id="ARBA00022723"/>
    </source>
</evidence>
<dbReference type="Proteomes" id="UP001460270">
    <property type="component" value="Unassembled WGS sequence"/>
</dbReference>
<feature type="chain" id="PRO_5043103908" description="Pentraxin family member" evidence="9">
    <location>
        <begin position="20"/>
        <end position="221"/>
    </location>
</feature>
<keyword evidence="2" id="KW-0964">Secreted</keyword>